<gene>
    <name evidence="2" type="ORF">QJV27_06280</name>
</gene>
<dbReference type="PANTHER" id="PTHR32385">
    <property type="entry name" value="MANNOSYL PHOSPHORYLINOSITOL CERAMIDE SYNTHASE"/>
    <property type="match status" value="1"/>
</dbReference>
<keyword evidence="1" id="KW-0808">Transferase</keyword>
<dbReference type="InterPro" id="IPR051706">
    <property type="entry name" value="Glycosyltransferase_domain"/>
</dbReference>
<keyword evidence="3" id="KW-1185">Reference proteome</keyword>
<reference evidence="2" key="1">
    <citation type="submission" date="2023-05" db="EMBL/GenBank/DDBJ databases">
        <title>Whole genome sequence of Commensalibacter sp.</title>
        <authorList>
            <person name="Charoenyingcharoen P."/>
            <person name="Yukphan P."/>
        </authorList>
    </citation>
    <scope>NUCLEOTIDE SEQUENCE</scope>
    <source>
        <strain evidence="2">TBRC 16381</strain>
    </source>
</reference>
<evidence type="ECO:0000256" key="1">
    <source>
        <dbReference type="ARBA" id="ARBA00022679"/>
    </source>
</evidence>
<dbReference type="EMBL" id="JASBAO010000001">
    <property type="protein sequence ID" value="MDI2090982.1"/>
    <property type="molecule type" value="Genomic_DNA"/>
</dbReference>
<protein>
    <submittedName>
        <fullName evidence="2">Glycosyltransferase</fullName>
    </submittedName>
</protein>
<dbReference type="Gene3D" id="3.90.550.20">
    <property type="match status" value="1"/>
</dbReference>
<organism evidence="2 3">
    <name type="scientific">Commensalibacter oyaizuii</name>
    <dbReference type="NCBI Taxonomy" id="3043873"/>
    <lineage>
        <taxon>Bacteria</taxon>
        <taxon>Pseudomonadati</taxon>
        <taxon>Pseudomonadota</taxon>
        <taxon>Alphaproteobacteria</taxon>
        <taxon>Acetobacterales</taxon>
        <taxon>Acetobacteraceae</taxon>
    </lineage>
</organism>
<dbReference type="RefSeq" id="WP_281448096.1">
    <property type="nucleotide sequence ID" value="NZ_JASBAO010000001.1"/>
</dbReference>
<dbReference type="SUPFAM" id="SSF53448">
    <property type="entry name" value="Nucleotide-diphospho-sugar transferases"/>
    <property type="match status" value="1"/>
</dbReference>
<dbReference type="Proteomes" id="UP001431634">
    <property type="component" value="Unassembled WGS sequence"/>
</dbReference>
<dbReference type="InterPro" id="IPR029044">
    <property type="entry name" value="Nucleotide-diphossugar_trans"/>
</dbReference>
<comment type="caution">
    <text evidence="2">The sequence shown here is derived from an EMBL/GenBank/DDBJ whole genome shotgun (WGS) entry which is preliminary data.</text>
</comment>
<accession>A0ABT6Q1J2</accession>
<evidence type="ECO:0000313" key="3">
    <source>
        <dbReference type="Proteomes" id="UP001431634"/>
    </source>
</evidence>
<dbReference type="InterPro" id="IPR007577">
    <property type="entry name" value="GlycoTrfase_DXD_sugar-bd_CS"/>
</dbReference>
<proteinExistence type="predicted"/>
<name>A0ABT6Q1J2_9PROT</name>
<sequence>MFTQEEKEKAKYFKYALHPLNEVEHYLNPRYFSMVDTASQSNQNYHALDNIPKHICLFWHQRKLPQDVKESIDKIKRYNSAYHVTLFNYDSAHAFIYEHYGAELSALFERRCVHPSMQSDLFRICYLLQKGGIYVDVDIECYASLDLTFPVAEFGCLLFYSRGKPCCIDNDFIVCAPQNEIIAAILQKMQSHLTAERSFANVWECTGPGAVSLAIMELLMNAIINDLPKGYGLGQLLLADHQVAIKAYRHAELGYKQTQEGNWRSFQFPKHLYRL</sequence>
<evidence type="ECO:0000313" key="2">
    <source>
        <dbReference type="EMBL" id="MDI2090982.1"/>
    </source>
</evidence>
<dbReference type="Pfam" id="PF04488">
    <property type="entry name" value="Gly_transf_sug"/>
    <property type="match status" value="1"/>
</dbReference>
<dbReference type="PANTHER" id="PTHR32385:SF15">
    <property type="entry name" value="INOSITOL PHOSPHOCERAMIDE MANNOSYLTRANSFERASE 1"/>
    <property type="match status" value="1"/>
</dbReference>